<dbReference type="Proteomes" id="UP000887572">
    <property type="component" value="Unplaced"/>
</dbReference>
<organism evidence="4 5">
    <name type="scientific">Globodera rostochiensis</name>
    <name type="common">Golden nematode worm</name>
    <name type="synonym">Heterodera rostochiensis</name>
    <dbReference type="NCBI Taxonomy" id="31243"/>
    <lineage>
        <taxon>Eukaryota</taxon>
        <taxon>Metazoa</taxon>
        <taxon>Ecdysozoa</taxon>
        <taxon>Nematoda</taxon>
        <taxon>Chromadorea</taxon>
        <taxon>Rhabditida</taxon>
        <taxon>Tylenchina</taxon>
        <taxon>Tylenchomorpha</taxon>
        <taxon>Tylenchoidea</taxon>
        <taxon>Heteroderidae</taxon>
        <taxon>Heteroderinae</taxon>
        <taxon>Globodera</taxon>
    </lineage>
</organism>
<dbReference type="PRINTS" id="PR00622">
    <property type="entry name" value="HISTONEH3"/>
</dbReference>
<dbReference type="Pfam" id="PF00125">
    <property type="entry name" value="Histone"/>
    <property type="match status" value="1"/>
</dbReference>
<dbReference type="Gene3D" id="1.10.20.10">
    <property type="entry name" value="Histone, subunit A"/>
    <property type="match status" value="1"/>
</dbReference>
<dbReference type="CDD" id="cd22911">
    <property type="entry name" value="HFD_H3"/>
    <property type="match status" value="1"/>
</dbReference>
<dbReference type="GO" id="GO:0003677">
    <property type="term" value="F:DNA binding"/>
    <property type="evidence" value="ECO:0007669"/>
    <property type="project" value="InterPro"/>
</dbReference>
<dbReference type="PANTHER" id="PTHR45810:SF1">
    <property type="entry name" value="HISTONE H3-LIKE CENTROMERIC PROTEIN A"/>
    <property type="match status" value="1"/>
</dbReference>
<dbReference type="WBParaSite" id="Gr19_v10_g8665.t1">
    <property type="protein sequence ID" value="Gr19_v10_g8665.t1"/>
    <property type="gene ID" value="Gr19_v10_g8665"/>
</dbReference>
<evidence type="ECO:0000259" key="3">
    <source>
        <dbReference type="Pfam" id="PF00125"/>
    </source>
</evidence>
<keyword evidence="4" id="KW-1185">Reference proteome</keyword>
<reference evidence="5" key="1">
    <citation type="submission" date="2022-11" db="UniProtKB">
        <authorList>
            <consortium name="WormBaseParasite"/>
        </authorList>
    </citation>
    <scope>IDENTIFICATION</scope>
</reference>
<dbReference type="SMART" id="SM00428">
    <property type="entry name" value="H3"/>
    <property type="match status" value="1"/>
</dbReference>
<dbReference type="SUPFAM" id="SSF47113">
    <property type="entry name" value="Histone-fold"/>
    <property type="match status" value="1"/>
</dbReference>
<evidence type="ECO:0000256" key="2">
    <source>
        <dbReference type="SAM" id="MobiDB-lite"/>
    </source>
</evidence>
<name>A0A914ICN4_GLORO</name>
<dbReference type="GO" id="GO:0000786">
    <property type="term" value="C:nucleosome"/>
    <property type="evidence" value="ECO:0007669"/>
    <property type="project" value="InterPro"/>
</dbReference>
<protein>
    <submittedName>
        <fullName evidence="5">Histone H2A/H2B/H3 domain-containing protein</fullName>
    </submittedName>
</protein>
<dbReference type="GO" id="GO:0030527">
    <property type="term" value="F:structural constituent of chromatin"/>
    <property type="evidence" value="ECO:0007669"/>
    <property type="project" value="InterPro"/>
</dbReference>
<evidence type="ECO:0000313" key="5">
    <source>
        <dbReference type="WBParaSite" id="Gr19_v10_g8665.t1"/>
    </source>
</evidence>
<dbReference type="PANTHER" id="PTHR45810">
    <property type="entry name" value="HISTONE H3.2"/>
    <property type="match status" value="1"/>
</dbReference>
<feature type="domain" description="Core Histone H2A/H2B/H3" evidence="3">
    <location>
        <begin position="57"/>
        <end position="143"/>
    </location>
</feature>
<evidence type="ECO:0000313" key="4">
    <source>
        <dbReference type="Proteomes" id="UP000887572"/>
    </source>
</evidence>
<feature type="compositionally biased region" description="Low complexity" evidence="2">
    <location>
        <begin position="1"/>
        <end position="16"/>
    </location>
</feature>
<comment type="similarity">
    <text evidence="1">Belongs to the histone H3 family.</text>
</comment>
<dbReference type="AlphaFoldDB" id="A0A914ICN4"/>
<dbReference type="InterPro" id="IPR000164">
    <property type="entry name" value="Histone_H3/CENP-A"/>
</dbReference>
<sequence>MSTQSSQTLSISTQGSKSDSQGTVISRGLIGGRPRIGAKARLLDDQEEIRRPKRHRPGVKALQEIRKYQKSTATLVPREPFRRLVNEIVLEMTGRTLRVEAEAITALQEAAEALLVTVFEAANRCAIHGHRMTVMPSDFALVRWILNTFGNKII</sequence>
<accession>A0A914ICN4</accession>
<dbReference type="InterPro" id="IPR007125">
    <property type="entry name" value="H2A/H2B/H3"/>
</dbReference>
<evidence type="ECO:0000256" key="1">
    <source>
        <dbReference type="ARBA" id="ARBA00010343"/>
    </source>
</evidence>
<feature type="region of interest" description="Disordered" evidence="2">
    <location>
        <begin position="1"/>
        <end position="29"/>
    </location>
</feature>
<dbReference type="InterPro" id="IPR009072">
    <property type="entry name" value="Histone-fold"/>
</dbReference>
<proteinExistence type="inferred from homology"/>
<dbReference type="GO" id="GO:0046982">
    <property type="term" value="F:protein heterodimerization activity"/>
    <property type="evidence" value="ECO:0007669"/>
    <property type="project" value="InterPro"/>
</dbReference>